<gene>
    <name evidence="2" type="ORF">CALMAC_LOCUS17752</name>
</gene>
<reference evidence="2 3" key="1">
    <citation type="submission" date="2019-01" db="EMBL/GenBank/DDBJ databases">
        <authorList>
            <person name="Sayadi A."/>
        </authorList>
    </citation>
    <scope>NUCLEOTIDE SEQUENCE [LARGE SCALE GENOMIC DNA]</scope>
</reference>
<dbReference type="AlphaFoldDB" id="A0A653DKL9"/>
<feature type="region of interest" description="Disordered" evidence="1">
    <location>
        <begin position="34"/>
        <end position="67"/>
    </location>
</feature>
<feature type="compositionally biased region" description="Polar residues" evidence="1">
    <location>
        <begin position="49"/>
        <end position="67"/>
    </location>
</feature>
<proteinExistence type="predicted"/>
<evidence type="ECO:0000313" key="3">
    <source>
        <dbReference type="Proteomes" id="UP000410492"/>
    </source>
</evidence>
<organism evidence="2 3">
    <name type="scientific">Callosobruchus maculatus</name>
    <name type="common">Southern cowpea weevil</name>
    <name type="synonym">Pulse bruchid</name>
    <dbReference type="NCBI Taxonomy" id="64391"/>
    <lineage>
        <taxon>Eukaryota</taxon>
        <taxon>Metazoa</taxon>
        <taxon>Ecdysozoa</taxon>
        <taxon>Arthropoda</taxon>
        <taxon>Hexapoda</taxon>
        <taxon>Insecta</taxon>
        <taxon>Pterygota</taxon>
        <taxon>Neoptera</taxon>
        <taxon>Endopterygota</taxon>
        <taxon>Coleoptera</taxon>
        <taxon>Polyphaga</taxon>
        <taxon>Cucujiformia</taxon>
        <taxon>Chrysomeloidea</taxon>
        <taxon>Chrysomelidae</taxon>
        <taxon>Bruchinae</taxon>
        <taxon>Bruchini</taxon>
        <taxon>Callosobruchus</taxon>
    </lineage>
</organism>
<sequence>MNFKEALKDTSICKWLFGSDLDSTLKTAKELEKSTQQLKVPKKEGSTAEWATTSCSQQPSEELSADQTFPASNWKAGQGQRQEVSSITLEIVLS</sequence>
<accession>A0A653DKL9</accession>
<keyword evidence="3" id="KW-1185">Reference proteome</keyword>
<dbReference type="EMBL" id="CAACVG010012211">
    <property type="protein sequence ID" value="VEN59898.1"/>
    <property type="molecule type" value="Genomic_DNA"/>
</dbReference>
<evidence type="ECO:0000313" key="2">
    <source>
        <dbReference type="EMBL" id="VEN59898.1"/>
    </source>
</evidence>
<name>A0A653DKL9_CALMS</name>
<dbReference type="OrthoDB" id="6744247at2759"/>
<evidence type="ECO:0000256" key="1">
    <source>
        <dbReference type="SAM" id="MobiDB-lite"/>
    </source>
</evidence>
<protein>
    <submittedName>
        <fullName evidence="2">Uncharacterized protein</fullName>
    </submittedName>
</protein>
<dbReference type="Proteomes" id="UP000410492">
    <property type="component" value="Unassembled WGS sequence"/>
</dbReference>